<evidence type="ECO:0008006" key="2">
    <source>
        <dbReference type="Google" id="ProtNLM"/>
    </source>
</evidence>
<sequence>MPCLQHDGKHLKENENIACETYKAVGEIKTLGRYVVMRRCDDFQEDPGVKCIVCFASGEQIRDLCALAHFGSHNVFNLISVPWGPACATLVTYPAGMAGNASLSKISIGPTDPSARGWLPENCLAMGIPAEIARKMANDVVRSFLAKIDNVS</sequence>
<comment type="caution">
    <text evidence="1">The sequence shown here is derived from an EMBL/GenBank/DDBJ whole genome shotgun (WGS) entry which is preliminary data.</text>
</comment>
<dbReference type="Pfam" id="PF02596">
    <property type="entry name" value="DUF169"/>
    <property type="match status" value="1"/>
</dbReference>
<name>A0A0W8FCX1_9ZZZZ</name>
<reference evidence="1" key="1">
    <citation type="journal article" date="2015" name="Proc. Natl. Acad. Sci. U.S.A.">
        <title>Networks of energetic and metabolic interactions define dynamics in microbial communities.</title>
        <authorList>
            <person name="Embree M."/>
            <person name="Liu J.K."/>
            <person name="Al-Bassam M.M."/>
            <person name="Zengler K."/>
        </authorList>
    </citation>
    <scope>NUCLEOTIDE SEQUENCE</scope>
</reference>
<accession>A0A0W8FCX1</accession>
<protein>
    <recommendedName>
        <fullName evidence="2">DUF169 domain-containing protein</fullName>
    </recommendedName>
</protein>
<dbReference type="EMBL" id="LNQE01001366">
    <property type="protein sequence ID" value="KUG18731.1"/>
    <property type="molecule type" value="Genomic_DNA"/>
</dbReference>
<dbReference type="InterPro" id="IPR003748">
    <property type="entry name" value="DUF169"/>
</dbReference>
<gene>
    <name evidence="1" type="ORF">ASZ90_011561</name>
</gene>
<proteinExistence type="predicted"/>
<evidence type="ECO:0000313" key="1">
    <source>
        <dbReference type="EMBL" id="KUG18731.1"/>
    </source>
</evidence>
<dbReference type="AlphaFoldDB" id="A0A0W8FCX1"/>
<organism evidence="1">
    <name type="scientific">hydrocarbon metagenome</name>
    <dbReference type="NCBI Taxonomy" id="938273"/>
    <lineage>
        <taxon>unclassified sequences</taxon>
        <taxon>metagenomes</taxon>
        <taxon>ecological metagenomes</taxon>
    </lineage>
</organism>